<dbReference type="Pfam" id="PF25597">
    <property type="entry name" value="SH3_retrovirus"/>
    <property type="match status" value="1"/>
</dbReference>
<evidence type="ECO:0000313" key="3">
    <source>
        <dbReference type="EMBL" id="KAF0901317.1"/>
    </source>
</evidence>
<dbReference type="OrthoDB" id="693274at2759"/>
<feature type="region of interest" description="Disordered" evidence="1">
    <location>
        <begin position="79"/>
        <end position="104"/>
    </location>
</feature>
<gene>
    <name evidence="3" type="ORF">E2562_039372</name>
</gene>
<name>A0A6G1CML5_9ORYZ</name>
<accession>A0A6G1CML5</accession>
<keyword evidence="4" id="KW-1185">Reference proteome</keyword>
<proteinExistence type="predicted"/>
<comment type="caution">
    <text evidence="3">The sequence shown here is derived from an EMBL/GenBank/DDBJ whole genome shotgun (WGS) entry which is preliminary data.</text>
</comment>
<reference evidence="3 4" key="1">
    <citation type="submission" date="2019-11" db="EMBL/GenBank/DDBJ databases">
        <title>Whole genome sequence of Oryza granulata.</title>
        <authorList>
            <person name="Li W."/>
        </authorList>
    </citation>
    <scope>NUCLEOTIDE SEQUENCE [LARGE SCALE GENOMIC DNA]</scope>
    <source>
        <strain evidence="4">cv. Menghai</strain>
        <tissue evidence="3">Leaf</tissue>
    </source>
</reference>
<sequence length="180" mass="19562">MIFVSYEGRSKAYRVYDPNSRRVHVTRDVVFDEGVSWDWDARGGGEQNDHDDFSVEYSVELVGSAAPALVPLGASNSTSATPLAPLPQPTTPQGSGVTPAAKPAPAQEDPIELVSPLTNFDNDDLDDDHDDVPLRFRTVDNLLSPALPPGLVERQVDAGELFFITAEEPSSFKEAEQHQS</sequence>
<evidence type="ECO:0000256" key="1">
    <source>
        <dbReference type="SAM" id="MobiDB-lite"/>
    </source>
</evidence>
<protein>
    <recommendedName>
        <fullName evidence="2">Retroviral polymerase SH3-like domain-containing protein</fullName>
    </recommendedName>
</protein>
<evidence type="ECO:0000313" key="4">
    <source>
        <dbReference type="Proteomes" id="UP000479710"/>
    </source>
</evidence>
<organism evidence="3 4">
    <name type="scientific">Oryza meyeriana var. granulata</name>
    <dbReference type="NCBI Taxonomy" id="110450"/>
    <lineage>
        <taxon>Eukaryota</taxon>
        <taxon>Viridiplantae</taxon>
        <taxon>Streptophyta</taxon>
        <taxon>Embryophyta</taxon>
        <taxon>Tracheophyta</taxon>
        <taxon>Spermatophyta</taxon>
        <taxon>Magnoliopsida</taxon>
        <taxon>Liliopsida</taxon>
        <taxon>Poales</taxon>
        <taxon>Poaceae</taxon>
        <taxon>BOP clade</taxon>
        <taxon>Oryzoideae</taxon>
        <taxon>Oryzeae</taxon>
        <taxon>Oryzinae</taxon>
        <taxon>Oryza</taxon>
        <taxon>Oryza meyeriana</taxon>
    </lineage>
</organism>
<dbReference type="InterPro" id="IPR057670">
    <property type="entry name" value="SH3_retrovirus"/>
</dbReference>
<dbReference type="AlphaFoldDB" id="A0A6G1CML5"/>
<dbReference type="Proteomes" id="UP000479710">
    <property type="component" value="Unassembled WGS sequence"/>
</dbReference>
<evidence type="ECO:0000259" key="2">
    <source>
        <dbReference type="Pfam" id="PF25597"/>
    </source>
</evidence>
<dbReference type="EMBL" id="SPHZ02000009">
    <property type="protein sequence ID" value="KAF0901317.1"/>
    <property type="molecule type" value="Genomic_DNA"/>
</dbReference>
<feature type="domain" description="Retroviral polymerase SH3-like" evidence="2">
    <location>
        <begin position="1"/>
        <end position="40"/>
    </location>
</feature>